<sequence length="154" mass="17285">MSQSSSGPLAIELLSPDSPPWQEQGINQIDLANSEMDTSISVSKEDLADNDYLAKNPAAKRTSEPALEHYLFFEELLKNGQSTWTFQCCTKRAVPDMGESFHTNRRVQQAYPSHLHVYRSSCHLHPTPTHQGDPCCQHHPGGRNCRVPTNWLGK</sequence>
<dbReference type="AlphaFoldDB" id="A0AAV4Q2E4"/>
<comment type="caution">
    <text evidence="2">The sequence shown here is derived from an EMBL/GenBank/DDBJ whole genome shotgun (WGS) entry which is preliminary data.</text>
</comment>
<dbReference type="Proteomes" id="UP001054837">
    <property type="component" value="Unassembled WGS sequence"/>
</dbReference>
<evidence type="ECO:0000256" key="1">
    <source>
        <dbReference type="SAM" id="MobiDB-lite"/>
    </source>
</evidence>
<gene>
    <name evidence="2" type="ORF">CDAR_288941</name>
</gene>
<organism evidence="2 3">
    <name type="scientific">Caerostris darwini</name>
    <dbReference type="NCBI Taxonomy" id="1538125"/>
    <lineage>
        <taxon>Eukaryota</taxon>
        <taxon>Metazoa</taxon>
        <taxon>Ecdysozoa</taxon>
        <taxon>Arthropoda</taxon>
        <taxon>Chelicerata</taxon>
        <taxon>Arachnida</taxon>
        <taxon>Araneae</taxon>
        <taxon>Araneomorphae</taxon>
        <taxon>Entelegynae</taxon>
        <taxon>Araneoidea</taxon>
        <taxon>Araneidae</taxon>
        <taxon>Caerostris</taxon>
    </lineage>
</organism>
<feature type="region of interest" description="Disordered" evidence="1">
    <location>
        <begin position="1"/>
        <end position="20"/>
    </location>
</feature>
<evidence type="ECO:0000313" key="3">
    <source>
        <dbReference type="Proteomes" id="UP001054837"/>
    </source>
</evidence>
<name>A0AAV4Q2E4_9ARAC</name>
<proteinExistence type="predicted"/>
<accession>A0AAV4Q2E4</accession>
<dbReference type="EMBL" id="BPLQ01003843">
    <property type="protein sequence ID" value="GIY03808.1"/>
    <property type="molecule type" value="Genomic_DNA"/>
</dbReference>
<protein>
    <submittedName>
        <fullName evidence="2">Uncharacterized protein</fullName>
    </submittedName>
</protein>
<evidence type="ECO:0000313" key="2">
    <source>
        <dbReference type="EMBL" id="GIY03808.1"/>
    </source>
</evidence>
<reference evidence="2 3" key="1">
    <citation type="submission" date="2021-06" db="EMBL/GenBank/DDBJ databases">
        <title>Caerostris darwini draft genome.</title>
        <authorList>
            <person name="Kono N."/>
            <person name="Arakawa K."/>
        </authorList>
    </citation>
    <scope>NUCLEOTIDE SEQUENCE [LARGE SCALE GENOMIC DNA]</scope>
</reference>
<keyword evidence="3" id="KW-1185">Reference proteome</keyword>